<protein>
    <submittedName>
        <fullName evidence="1">Unannotated protein</fullName>
    </submittedName>
</protein>
<evidence type="ECO:0000313" key="2">
    <source>
        <dbReference type="EMBL" id="CAB5000730.1"/>
    </source>
</evidence>
<accession>A0A6J6UJG8</accession>
<dbReference type="AlphaFoldDB" id="A0A6J6UJG8"/>
<gene>
    <name evidence="1" type="ORF">UFOPK2786_01719</name>
    <name evidence="2" type="ORF">UFOPK3957_01562</name>
</gene>
<dbReference type="EMBL" id="CAFBOM010000298">
    <property type="protein sequence ID" value="CAB5000730.1"/>
    <property type="molecule type" value="Genomic_DNA"/>
</dbReference>
<name>A0A6J6UJG8_9ZZZZ</name>
<reference evidence="1" key="1">
    <citation type="submission" date="2020-05" db="EMBL/GenBank/DDBJ databases">
        <authorList>
            <person name="Chiriac C."/>
            <person name="Salcher M."/>
            <person name="Ghai R."/>
            <person name="Kavagutti S V."/>
        </authorList>
    </citation>
    <scope>NUCLEOTIDE SEQUENCE</scope>
</reference>
<organism evidence="1">
    <name type="scientific">freshwater metagenome</name>
    <dbReference type="NCBI Taxonomy" id="449393"/>
    <lineage>
        <taxon>unclassified sequences</taxon>
        <taxon>metagenomes</taxon>
        <taxon>ecological metagenomes</taxon>
    </lineage>
</organism>
<evidence type="ECO:0000313" key="1">
    <source>
        <dbReference type="EMBL" id="CAB4758863.1"/>
    </source>
</evidence>
<dbReference type="EMBL" id="CAEZYW010000330">
    <property type="protein sequence ID" value="CAB4758863.1"/>
    <property type="molecule type" value="Genomic_DNA"/>
</dbReference>
<sequence>MITSEPSGSSSITWNANGSITYTAPNKSGTTVIRFSYVLNGLTRTATLTLTIA</sequence>
<proteinExistence type="predicted"/>